<dbReference type="Gene3D" id="3.40.50.2300">
    <property type="match status" value="2"/>
</dbReference>
<comment type="caution">
    <text evidence="5">The sequence shown here is derived from an EMBL/GenBank/DDBJ whole genome shotgun (WGS) entry which is preliminary data.</text>
</comment>
<dbReference type="SUPFAM" id="SSF53822">
    <property type="entry name" value="Periplasmic binding protein-like I"/>
    <property type="match status" value="1"/>
</dbReference>
<protein>
    <submittedName>
        <fullName evidence="5">Transcriptional regulator</fullName>
    </submittedName>
</protein>
<dbReference type="Pfam" id="PF00392">
    <property type="entry name" value="GntR"/>
    <property type="match status" value="1"/>
</dbReference>
<sequence>MPAKYLKIANKLQEDIFQGLYNETGFLPTELEIAASNNVSRQTARNALAVLVSNGLIERRQGSGSRIVKQKKNPKSNSVAVVTTYINDYIFPNVLKDIQHSLSKKNYAVYVYATQNRVDEERKILQKLLQLNIDGLIMEGSKTALPSPNLDLYQQFEQRDIPIIFIYGNYPALSDHVSITDDNIGGGYQLTNYLINKGHTDIAGIFKVDDLQGHGRYSGYLKALTEANLRFSDDNILWFDTVSRERLLRNENNFLEGFVKTVVPKCSAVVCYNDEIAYYLIQLLIQNGINVPNDIAVVSFDNSQLSDLSPIKITSLAHGTRRVGQKAAMQLLNLINKKEVLSESVSWTLVEKETS</sequence>
<evidence type="ECO:0000256" key="1">
    <source>
        <dbReference type="ARBA" id="ARBA00023015"/>
    </source>
</evidence>
<keyword evidence="3" id="KW-0804">Transcription</keyword>
<gene>
    <name evidence="5" type="ORF">APZ18_09255</name>
</gene>
<dbReference type="SMART" id="SM00345">
    <property type="entry name" value="HTH_GNTR"/>
    <property type="match status" value="1"/>
</dbReference>
<keyword evidence="6" id="KW-1185">Reference proteome</keyword>
<dbReference type="CDD" id="cd07377">
    <property type="entry name" value="WHTH_GntR"/>
    <property type="match status" value="1"/>
</dbReference>
<dbReference type="Gene3D" id="1.10.10.10">
    <property type="entry name" value="Winged helix-like DNA-binding domain superfamily/Winged helix DNA-binding domain"/>
    <property type="match status" value="1"/>
</dbReference>
<dbReference type="GO" id="GO:0000976">
    <property type="term" value="F:transcription cis-regulatory region binding"/>
    <property type="evidence" value="ECO:0007669"/>
    <property type="project" value="TreeGrafter"/>
</dbReference>
<dbReference type="EMBL" id="LLKB01000005">
    <property type="protein sequence ID" value="KQC85603.1"/>
    <property type="molecule type" value="Genomic_DNA"/>
</dbReference>
<dbReference type="RefSeq" id="WP_055945605.1">
    <property type="nucleotide sequence ID" value="NZ_JAQDDZ010000008.1"/>
</dbReference>
<dbReference type="InterPro" id="IPR000524">
    <property type="entry name" value="Tscrpt_reg_HTH_GntR"/>
</dbReference>
<dbReference type="SUPFAM" id="SSF46785">
    <property type="entry name" value="Winged helix' DNA-binding domain"/>
    <property type="match status" value="1"/>
</dbReference>
<feature type="domain" description="HTH gntR-type" evidence="4">
    <location>
        <begin position="2"/>
        <end position="70"/>
    </location>
</feature>
<dbReference type="InterPro" id="IPR033532">
    <property type="entry name" value="AraR_ligand_bind_dom"/>
</dbReference>
<keyword evidence="1" id="KW-0805">Transcription regulation</keyword>
<dbReference type="PROSITE" id="PS50949">
    <property type="entry name" value="HTH_GNTR"/>
    <property type="match status" value="1"/>
</dbReference>
<reference evidence="5 6" key="1">
    <citation type="submission" date="2015-10" db="EMBL/GenBank/DDBJ databases">
        <title>Butyribacter intestini gen. nov., sp. nov., a butyric acid-producing bacterium of the family Lachnospiraceae isolated from the human faeces.</title>
        <authorList>
            <person name="Zou Y."/>
            <person name="Xue W."/>
            <person name="Luo G."/>
            <person name="Lv M."/>
        </authorList>
    </citation>
    <scope>NUCLEOTIDE SEQUENCE [LARGE SCALE GENOMIC DNA]</scope>
    <source>
        <strain evidence="5 6">TF01-11</strain>
    </source>
</reference>
<dbReference type="CDD" id="cd01541">
    <property type="entry name" value="PBP1_AraR"/>
    <property type="match status" value="1"/>
</dbReference>
<evidence type="ECO:0000313" key="5">
    <source>
        <dbReference type="EMBL" id="KQC85603.1"/>
    </source>
</evidence>
<keyword evidence="2" id="KW-0238">DNA-binding</keyword>
<dbReference type="AlphaFoldDB" id="A0AAW3JSG4"/>
<name>A0AAW3JSG4_9FIRM</name>
<dbReference type="PANTHER" id="PTHR30146">
    <property type="entry name" value="LACI-RELATED TRANSCRIPTIONAL REPRESSOR"/>
    <property type="match status" value="1"/>
</dbReference>
<dbReference type="PANTHER" id="PTHR30146:SF150">
    <property type="entry name" value="ARABINOSE METABOLISM TRANSCRIPTIONAL REPRESSOR"/>
    <property type="match status" value="1"/>
</dbReference>
<dbReference type="GO" id="GO:0003700">
    <property type="term" value="F:DNA-binding transcription factor activity"/>
    <property type="evidence" value="ECO:0007669"/>
    <property type="project" value="InterPro"/>
</dbReference>
<dbReference type="Proteomes" id="UP000050833">
    <property type="component" value="Unassembled WGS sequence"/>
</dbReference>
<dbReference type="InterPro" id="IPR028082">
    <property type="entry name" value="Peripla_BP_I"/>
</dbReference>
<accession>A0AAW3JSG4</accession>
<evidence type="ECO:0000259" key="4">
    <source>
        <dbReference type="PROSITE" id="PS50949"/>
    </source>
</evidence>
<dbReference type="InterPro" id="IPR036388">
    <property type="entry name" value="WH-like_DNA-bd_sf"/>
</dbReference>
<proteinExistence type="predicted"/>
<dbReference type="InterPro" id="IPR046335">
    <property type="entry name" value="LacI/GalR-like_sensor"/>
</dbReference>
<evidence type="ECO:0000256" key="2">
    <source>
        <dbReference type="ARBA" id="ARBA00023125"/>
    </source>
</evidence>
<evidence type="ECO:0000256" key="3">
    <source>
        <dbReference type="ARBA" id="ARBA00023163"/>
    </source>
</evidence>
<evidence type="ECO:0000313" key="6">
    <source>
        <dbReference type="Proteomes" id="UP000050833"/>
    </source>
</evidence>
<dbReference type="Pfam" id="PF13377">
    <property type="entry name" value="Peripla_BP_3"/>
    <property type="match status" value="1"/>
</dbReference>
<dbReference type="InterPro" id="IPR036390">
    <property type="entry name" value="WH_DNA-bd_sf"/>
</dbReference>
<dbReference type="PRINTS" id="PR00035">
    <property type="entry name" value="HTHGNTR"/>
</dbReference>
<organism evidence="5 6">
    <name type="scientific">Butyribacter intestini</name>
    <dbReference type="NCBI Taxonomy" id="1703332"/>
    <lineage>
        <taxon>Bacteria</taxon>
        <taxon>Bacillati</taxon>
        <taxon>Bacillota</taxon>
        <taxon>Clostridia</taxon>
        <taxon>Lachnospirales</taxon>
        <taxon>Lachnospiraceae</taxon>
        <taxon>Butyribacter</taxon>
    </lineage>
</organism>